<sequence>MLLQRFVFAQDLRVIFNRSLKRNAMLLRRFVFAEDLRTHSIDH</sequence>
<reference evidence="1" key="1">
    <citation type="journal article" date="2020" name="Nature">
        <title>Giant virus diversity and host interactions through global metagenomics.</title>
        <authorList>
            <person name="Schulz F."/>
            <person name="Roux S."/>
            <person name="Paez-Espino D."/>
            <person name="Jungbluth S."/>
            <person name="Walsh D.A."/>
            <person name="Denef V.J."/>
            <person name="McMahon K.D."/>
            <person name="Konstantinidis K.T."/>
            <person name="Eloe-Fadrosh E.A."/>
            <person name="Kyrpides N.C."/>
            <person name="Woyke T."/>
        </authorList>
    </citation>
    <scope>NUCLEOTIDE SEQUENCE</scope>
    <source>
        <strain evidence="1">GVMAG-M-3300020192-26</strain>
    </source>
</reference>
<dbReference type="AlphaFoldDB" id="A0A6C0CC44"/>
<proteinExistence type="predicted"/>
<organism evidence="1">
    <name type="scientific">viral metagenome</name>
    <dbReference type="NCBI Taxonomy" id="1070528"/>
    <lineage>
        <taxon>unclassified sequences</taxon>
        <taxon>metagenomes</taxon>
        <taxon>organismal metagenomes</taxon>
    </lineage>
</organism>
<evidence type="ECO:0000313" key="1">
    <source>
        <dbReference type="EMBL" id="QHT01094.1"/>
    </source>
</evidence>
<protein>
    <submittedName>
        <fullName evidence="1">Uncharacterized protein</fullName>
    </submittedName>
</protein>
<accession>A0A6C0CC44</accession>
<name>A0A6C0CC44_9ZZZZ</name>
<dbReference type="EMBL" id="MN739363">
    <property type="protein sequence ID" value="QHT01094.1"/>
    <property type="molecule type" value="Genomic_DNA"/>
</dbReference>